<name>A0A2A5QQ07_9EURY</name>
<evidence type="ECO:0000256" key="5">
    <source>
        <dbReference type="ARBA" id="ARBA00023002"/>
    </source>
</evidence>
<dbReference type="SMART" id="SM00829">
    <property type="entry name" value="PKS_ER"/>
    <property type="match status" value="1"/>
</dbReference>
<keyword evidence="4 6" id="KW-0862">Zinc</keyword>
<dbReference type="InterPro" id="IPR020843">
    <property type="entry name" value="ER"/>
</dbReference>
<accession>A0A2A5QQ07</accession>
<organism evidence="8 9">
    <name type="scientific">Natrinema ejinorense</name>
    <dbReference type="NCBI Taxonomy" id="373386"/>
    <lineage>
        <taxon>Archaea</taxon>
        <taxon>Methanobacteriati</taxon>
        <taxon>Methanobacteriota</taxon>
        <taxon>Stenosarchaea group</taxon>
        <taxon>Halobacteria</taxon>
        <taxon>Halobacteriales</taxon>
        <taxon>Natrialbaceae</taxon>
        <taxon>Natrinema</taxon>
    </lineage>
</organism>
<keyword evidence="5" id="KW-0560">Oxidoreductase</keyword>
<reference evidence="8 9" key="1">
    <citation type="submission" date="2017-09" db="EMBL/GenBank/DDBJ databases">
        <title>Genome sequences of Natrinema ejinorence JCM 13890T.</title>
        <authorList>
            <person name="Roh S.W."/>
            <person name="Kim Y.B."/>
            <person name="Kim J.Y."/>
        </authorList>
    </citation>
    <scope>NUCLEOTIDE SEQUENCE [LARGE SCALE GENOMIC DNA]</scope>
    <source>
        <strain evidence="8 9">JCM 13890</strain>
    </source>
</reference>
<keyword evidence="9" id="KW-1185">Reference proteome</keyword>
<comment type="cofactor">
    <cofactor evidence="1 6">
        <name>Zn(2+)</name>
        <dbReference type="ChEBI" id="CHEBI:29105"/>
    </cofactor>
</comment>
<feature type="domain" description="Enoyl reductase (ER)" evidence="7">
    <location>
        <begin position="22"/>
        <end position="351"/>
    </location>
</feature>
<sequence length="353" mass="37035">MFAERPVDRMSAMDCLQISEWGGDLERAERARPDPGEGEVLIDVDATSVGLTVANVIEGDLGDDPADLPRIPGHEIVGRVADAGSGVTGLEEGDLVAAYFYLSCGRCDACLRGADSLCANLDGFVSVDVDGGFAEYAALPARNAIEIPDTLNPVGATVIPDAIATSYHVMNQRADVDPGGEVLILGAGGGVGIHLVQMAQLFGASVTAVDRTRSKLECCRELGAERVVNTATDSLEDALETIGTTYDAVVDFTGATDLLEVAHSSLAARGRLVNLTTFPGRSIDLSPREQVFGETAVVGSRYCSKYELRRSATLVANGDIEPIVTETASLSEVPQLLDRIRAGDVIGRGAVVL</sequence>
<evidence type="ECO:0000256" key="1">
    <source>
        <dbReference type="ARBA" id="ARBA00001947"/>
    </source>
</evidence>
<dbReference type="InterPro" id="IPR013154">
    <property type="entry name" value="ADH-like_N"/>
</dbReference>
<dbReference type="GO" id="GO:0030554">
    <property type="term" value="F:adenyl nucleotide binding"/>
    <property type="evidence" value="ECO:0007669"/>
    <property type="project" value="UniProtKB-ARBA"/>
</dbReference>
<dbReference type="EMBL" id="NXNI01000002">
    <property type="protein sequence ID" value="PCR88879.1"/>
    <property type="molecule type" value="Genomic_DNA"/>
</dbReference>
<evidence type="ECO:0000313" key="8">
    <source>
        <dbReference type="EMBL" id="PCR88879.1"/>
    </source>
</evidence>
<dbReference type="PANTHER" id="PTHR42940">
    <property type="entry name" value="ALCOHOL DEHYDROGENASE 1-RELATED"/>
    <property type="match status" value="1"/>
</dbReference>
<dbReference type="SUPFAM" id="SSF51735">
    <property type="entry name" value="NAD(P)-binding Rossmann-fold domains"/>
    <property type="match status" value="1"/>
</dbReference>
<dbReference type="SUPFAM" id="SSF50129">
    <property type="entry name" value="GroES-like"/>
    <property type="match status" value="1"/>
</dbReference>
<evidence type="ECO:0000256" key="4">
    <source>
        <dbReference type="ARBA" id="ARBA00022833"/>
    </source>
</evidence>
<dbReference type="GO" id="GO:0008270">
    <property type="term" value="F:zinc ion binding"/>
    <property type="evidence" value="ECO:0007669"/>
    <property type="project" value="InterPro"/>
</dbReference>
<dbReference type="PROSITE" id="PS00059">
    <property type="entry name" value="ADH_ZINC"/>
    <property type="match status" value="1"/>
</dbReference>
<comment type="caution">
    <text evidence="8">The sequence shown here is derived from an EMBL/GenBank/DDBJ whole genome shotgun (WGS) entry which is preliminary data.</text>
</comment>
<dbReference type="InterPro" id="IPR002328">
    <property type="entry name" value="ADH_Zn_CS"/>
</dbReference>
<evidence type="ECO:0000259" key="7">
    <source>
        <dbReference type="SMART" id="SM00829"/>
    </source>
</evidence>
<dbReference type="InterPro" id="IPR011032">
    <property type="entry name" value="GroES-like_sf"/>
</dbReference>
<dbReference type="InterPro" id="IPR013149">
    <property type="entry name" value="ADH-like_C"/>
</dbReference>
<evidence type="ECO:0000256" key="2">
    <source>
        <dbReference type="ARBA" id="ARBA00008072"/>
    </source>
</evidence>
<keyword evidence="3 6" id="KW-0479">Metal-binding</keyword>
<dbReference type="GO" id="GO:0004022">
    <property type="term" value="F:alcohol dehydrogenase (NAD+) activity"/>
    <property type="evidence" value="ECO:0007669"/>
    <property type="project" value="TreeGrafter"/>
</dbReference>
<dbReference type="PANTHER" id="PTHR42940:SF8">
    <property type="entry name" value="VACUOLAR PROTEIN SORTING-ASSOCIATED PROTEIN 11"/>
    <property type="match status" value="1"/>
</dbReference>
<dbReference type="Pfam" id="PF00107">
    <property type="entry name" value="ADH_zinc_N"/>
    <property type="match status" value="1"/>
</dbReference>
<dbReference type="GO" id="GO:0043168">
    <property type="term" value="F:anion binding"/>
    <property type="evidence" value="ECO:0007669"/>
    <property type="project" value="UniProtKB-ARBA"/>
</dbReference>
<proteinExistence type="inferred from homology"/>
<protein>
    <submittedName>
        <fullName evidence="8">NADPH:quinone oxidoreductase</fullName>
    </submittedName>
</protein>
<dbReference type="AlphaFoldDB" id="A0A2A5QQ07"/>
<dbReference type="Gene3D" id="3.90.180.10">
    <property type="entry name" value="Medium-chain alcohol dehydrogenases, catalytic domain"/>
    <property type="match status" value="1"/>
</dbReference>
<comment type="similarity">
    <text evidence="2 6">Belongs to the zinc-containing alcohol dehydrogenase family.</text>
</comment>
<gene>
    <name evidence="8" type="ORF">CP557_20580</name>
</gene>
<evidence type="ECO:0000256" key="3">
    <source>
        <dbReference type="ARBA" id="ARBA00022723"/>
    </source>
</evidence>
<dbReference type="Pfam" id="PF08240">
    <property type="entry name" value="ADH_N"/>
    <property type="match status" value="1"/>
</dbReference>
<dbReference type="InterPro" id="IPR036291">
    <property type="entry name" value="NAD(P)-bd_dom_sf"/>
</dbReference>
<dbReference type="GO" id="GO:0044281">
    <property type="term" value="P:small molecule metabolic process"/>
    <property type="evidence" value="ECO:0007669"/>
    <property type="project" value="UniProtKB-ARBA"/>
</dbReference>
<dbReference type="Proteomes" id="UP000219689">
    <property type="component" value="Unassembled WGS sequence"/>
</dbReference>
<dbReference type="GO" id="GO:0005737">
    <property type="term" value="C:cytoplasm"/>
    <property type="evidence" value="ECO:0007669"/>
    <property type="project" value="TreeGrafter"/>
</dbReference>
<evidence type="ECO:0000256" key="6">
    <source>
        <dbReference type="RuleBase" id="RU361277"/>
    </source>
</evidence>
<evidence type="ECO:0000313" key="9">
    <source>
        <dbReference type="Proteomes" id="UP000219689"/>
    </source>
</evidence>